<organism evidence="1 2">
    <name type="scientific">Streptomyces nodosus</name>
    <dbReference type="NCBI Taxonomy" id="40318"/>
    <lineage>
        <taxon>Bacteria</taxon>
        <taxon>Bacillati</taxon>
        <taxon>Actinomycetota</taxon>
        <taxon>Actinomycetes</taxon>
        <taxon>Kitasatosporales</taxon>
        <taxon>Streptomycetaceae</taxon>
        <taxon>Streptomyces</taxon>
    </lineage>
</organism>
<evidence type="ECO:0000313" key="1">
    <source>
        <dbReference type="EMBL" id="AJE38962.1"/>
    </source>
</evidence>
<reference evidence="1 2" key="2">
    <citation type="journal article" date="2016" name="Appl. Microbiol. Biotechnol.">
        <title>Exploiting the genome sequence of Streptomyces nodosus for enhanced antibiotic production.</title>
        <authorList>
            <person name="Sweeney P."/>
            <person name="Murphy C.D."/>
            <person name="Caffrey P."/>
        </authorList>
    </citation>
    <scope>NUCLEOTIDE SEQUENCE [LARGE SCALE GENOMIC DNA]</scope>
    <source>
        <strain evidence="1 2">ATCC 14899</strain>
    </source>
</reference>
<gene>
    <name evidence="1" type="ORF">SNOD_02020</name>
</gene>
<dbReference type="AlphaFoldDB" id="A0A0B5DG21"/>
<sequence length="161" mass="17302">MRRVGGAVCLALGLTMVSGCSPPDLPLVAVRNGGHRQSVAELRPCDGGETLSGMRLGSWTPEEGEAALEDDSGWEAWGATNRGGVVFPIFFPPPEWRVQTFGRQALLPGRTYALAFHGSGGYMAHVYFTADDLASLRPGQVWADGRAMSTKDFDELVDDKC</sequence>
<dbReference type="HOGENOM" id="CLU_1642806_0_0_11"/>
<keyword evidence="2" id="KW-1185">Reference proteome</keyword>
<dbReference type="PROSITE" id="PS51257">
    <property type="entry name" value="PROKAR_LIPOPROTEIN"/>
    <property type="match status" value="1"/>
</dbReference>
<dbReference type="EMBL" id="CP009313">
    <property type="protein sequence ID" value="AJE38962.1"/>
    <property type="molecule type" value="Genomic_DNA"/>
</dbReference>
<evidence type="ECO:0000313" key="2">
    <source>
        <dbReference type="Proteomes" id="UP000031526"/>
    </source>
</evidence>
<reference evidence="2" key="1">
    <citation type="submission" date="2014-09" db="EMBL/GenBank/DDBJ databases">
        <title>Sequence of the Streptomyces nodosus genome.</title>
        <authorList>
            <person name="Sweeney P."/>
            <person name="Stephens N."/>
            <person name="Murphy C."/>
            <person name="Caffrey P."/>
        </authorList>
    </citation>
    <scope>NUCLEOTIDE SEQUENCE [LARGE SCALE GENOMIC DNA]</scope>
    <source>
        <strain evidence="2">ATCC 14899</strain>
    </source>
</reference>
<name>A0A0B5DG21_9ACTN</name>
<accession>A0A0B5DG21</accession>
<dbReference type="Proteomes" id="UP000031526">
    <property type="component" value="Chromosome"/>
</dbReference>
<evidence type="ECO:0008006" key="3">
    <source>
        <dbReference type="Google" id="ProtNLM"/>
    </source>
</evidence>
<protein>
    <recommendedName>
        <fullName evidence="3">Lipoprotein</fullName>
    </recommendedName>
</protein>
<proteinExistence type="predicted"/>